<comment type="caution">
    <text evidence="4">The sequence shown here is derived from an EMBL/GenBank/DDBJ whole genome shotgun (WGS) entry which is preliminary data.</text>
</comment>
<feature type="compositionally biased region" description="Basic and acidic residues" evidence="3">
    <location>
        <begin position="37"/>
        <end position="47"/>
    </location>
</feature>
<dbReference type="CDD" id="cd04496">
    <property type="entry name" value="SSB_OBF"/>
    <property type="match status" value="1"/>
</dbReference>
<feature type="region of interest" description="Disordered" evidence="3">
    <location>
        <begin position="37"/>
        <end position="68"/>
    </location>
</feature>
<proteinExistence type="predicted"/>
<evidence type="ECO:0000313" key="5">
    <source>
        <dbReference type="Proteomes" id="UP001183619"/>
    </source>
</evidence>
<protein>
    <submittedName>
        <fullName evidence="4">Single-stranded DNA-binding protein</fullName>
    </submittedName>
</protein>
<dbReference type="InterPro" id="IPR000424">
    <property type="entry name" value="Primosome_PriB/ssb"/>
</dbReference>
<keyword evidence="1 2" id="KW-0238">DNA-binding</keyword>
<dbReference type="Proteomes" id="UP001183619">
    <property type="component" value="Unassembled WGS sequence"/>
</dbReference>
<evidence type="ECO:0000256" key="3">
    <source>
        <dbReference type="SAM" id="MobiDB-lite"/>
    </source>
</evidence>
<accession>A0ABU2B4U6</accession>
<dbReference type="EMBL" id="JAVDYF010000001">
    <property type="protein sequence ID" value="MDR7353634.1"/>
    <property type="molecule type" value="Genomic_DNA"/>
</dbReference>
<dbReference type="SUPFAM" id="SSF50249">
    <property type="entry name" value="Nucleic acid-binding proteins"/>
    <property type="match status" value="2"/>
</dbReference>
<evidence type="ECO:0000256" key="2">
    <source>
        <dbReference type="PROSITE-ProRule" id="PRU00252"/>
    </source>
</evidence>
<evidence type="ECO:0000256" key="1">
    <source>
        <dbReference type="ARBA" id="ARBA00023125"/>
    </source>
</evidence>
<sequence length="238" mass="26333">MHNSTTIVGNLTGLPMHYTFASGAQLAKFRLATSRYRKNERGGEESTSRQSSSASESAQDSAAPHNQAHTMTETTTDGAYAGNGYVSYNQLFIDVECWGNLANNVMQTLGKHGKGTQVVVVGDLIHKEWHKEDRLESRVVLRATNIGIDLRKYACSYRRHEVIVTRSQGADLDNLQDQPFHELASEPEANHTCAPAEDEHVIREIISLDDSNSQIIEELMPAVPEYGEELVEDGAPSY</sequence>
<evidence type="ECO:0000313" key="4">
    <source>
        <dbReference type="EMBL" id="MDR7353634.1"/>
    </source>
</evidence>
<dbReference type="GO" id="GO:0003677">
    <property type="term" value="F:DNA binding"/>
    <property type="evidence" value="ECO:0007669"/>
    <property type="project" value="UniProtKB-KW"/>
</dbReference>
<dbReference type="InterPro" id="IPR012340">
    <property type="entry name" value="NA-bd_OB-fold"/>
</dbReference>
<dbReference type="RefSeq" id="WP_277104536.1">
    <property type="nucleotide sequence ID" value="NZ_BAAAJS010000013.1"/>
</dbReference>
<organism evidence="4 5">
    <name type="scientific">Corynebacterium felinum</name>
    <dbReference type="NCBI Taxonomy" id="131318"/>
    <lineage>
        <taxon>Bacteria</taxon>
        <taxon>Bacillati</taxon>
        <taxon>Actinomycetota</taxon>
        <taxon>Actinomycetes</taxon>
        <taxon>Mycobacteriales</taxon>
        <taxon>Corynebacteriaceae</taxon>
        <taxon>Corynebacterium</taxon>
    </lineage>
</organism>
<reference evidence="4 5" key="1">
    <citation type="submission" date="2023-07" db="EMBL/GenBank/DDBJ databases">
        <title>Sequencing the genomes of 1000 actinobacteria strains.</title>
        <authorList>
            <person name="Klenk H.-P."/>
        </authorList>
    </citation>
    <scope>NUCLEOTIDE SEQUENCE [LARGE SCALE GENOMIC DNA]</scope>
    <source>
        <strain evidence="4 5">DSM 44508</strain>
    </source>
</reference>
<dbReference type="PROSITE" id="PS50935">
    <property type="entry name" value="SSB"/>
    <property type="match status" value="1"/>
</dbReference>
<gene>
    <name evidence="4" type="ORF">J2S37_000172</name>
</gene>
<feature type="compositionally biased region" description="Low complexity" evidence="3">
    <location>
        <begin position="48"/>
        <end position="63"/>
    </location>
</feature>
<name>A0ABU2B4U6_9CORY</name>
<keyword evidence="5" id="KW-1185">Reference proteome</keyword>
<dbReference type="Gene3D" id="2.40.50.140">
    <property type="entry name" value="Nucleic acid-binding proteins"/>
    <property type="match status" value="1"/>
</dbReference>